<reference evidence="2" key="1">
    <citation type="journal article" date="2019" name="Int. J. Syst. Evol. Microbiol.">
        <title>The Global Catalogue of Microorganisms (GCM) 10K type strain sequencing project: providing services to taxonomists for standard genome sequencing and annotation.</title>
        <authorList>
            <consortium name="The Broad Institute Genomics Platform"/>
            <consortium name="The Broad Institute Genome Sequencing Center for Infectious Disease"/>
            <person name="Wu L."/>
            <person name="Ma J."/>
        </authorList>
    </citation>
    <scope>NUCLEOTIDE SEQUENCE [LARGE SCALE GENOMIC DNA]</scope>
    <source>
        <strain evidence="2">JCM 17388</strain>
    </source>
</reference>
<dbReference type="Proteomes" id="UP001501251">
    <property type="component" value="Unassembled WGS sequence"/>
</dbReference>
<protein>
    <submittedName>
        <fullName evidence="1">Uncharacterized protein</fullName>
    </submittedName>
</protein>
<comment type="caution">
    <text evidence="1">The sequence shown here is derived from an EMBL/GenBank/DDBJ whole genome shotgun (WGS) entry which is preliminary data.</text>
</comment>
<sequence length="41" mass="4443">MEIPRQVSERSIATALSLDAFFDAAALNDFLARVFAPDTTA</sequence>
<gene>
    <name evidence="1" type="ORF">GCM10022252_09890</name>
</gene>
<name>A0ABP8AFE9_9ACTN</name>
<evidence type="ECO:0000313" key="2">
    <source>
        <dbReference type="Proteomes" id="UP001501251"/>
    </source>
</evidence>
<dbReference type="RefSeq" id="WP_344915362.1">
    <property type="nucleotide sequence ID" value="NZ_BAABAQ010000001.1"/>
</dbReference>
<proteinExistence type="predicted"/>
<dbReference type="EMBL" id="BAABAQ010000001">
    <property type="protein sequence ID" value="GAA4183055.1"/>
    <property type="molecule type" value="Genomic_DNA"/>
</dbReference>
<accession>A0ABP8AFE9</accession>
<evidence type="ECO:0000313" key="1">
    <source>
        <dbReference type="EMBL" id="GAA4183055.1"/>
    </source>
</evidence>
<organism evidence="1 2">
    <name type="scientific">Streptosporangium oxazolinicum</name>
    <dbReference type="NCBI Taxonomy" id="909287"/>
    <lineage>
        <taxon>Bacteria</taxon>
        <taxon>Bacillati</taxon>
        <taxon>Actinomycetota</taxon>
        <taxon>Actinomycetes</taxon>
        <taxon>Streptosporangiales</taxon>
        <taxon>Streptosporangiaceae</taxon>
        <taxon>Streptosporangium</taxon>
    </lineage>
</organism>
<keyword evidence="2" id="KW-1185">Reference proteome</keyword>